<evidence type="ECO:0000313" key="2">
    <source>
        <dbReference type="Proteomes" id="UP000054653"/>
    </source>
</evidence>
<comment type="caution">
    <text evidence="1">The sequence shown here is derived from an EMBL/GenBank/DDBJ whole genome shotgun (WGS) entry which is preliminary data.</text>
</comment>
<sequence length="193" mass="21978">MECGRAEIQHWMIGKGIDVRVHNSEWLLDELMLEGRRSYSPLLSRDACCGGKVHLSDCMCIQLVVDGGCRVCVAKGCTLYTELKDLLITRDEKWFIITEGKEQNSAATQRHNELRERFATPPIATIGVATHNSAKVVEEQRAAIALRLCIQNVVRRCTTVNWCQTGFRREQRTYGVPEGGRNRQHYEWMVNGL</sequence>
<dbReference type="EMBL" id="JYDI01000073">
    <property type="protein sequence ID" value="KRY54203.1"/>
    <property type="molecule type" value="Genomic_DNA"/>
</dbReference>
<name>A0A0V1CY60_TRIBR</name>
<dbReference type="AlphaFoldDB" id="A0A0V1CY60"/>
<dbReference type="Proteomes" id="UP000054653">
    <property type="component" value="Unassembled WGS sequence"/>
</dbReference>
<accession>A0A0V1CY60</accession>
<protein>
    <submittedName>
        <fullName evidence="1">Uncharacterized protein</fullName>
    </submittedName>
</protein>
<keyword evidence="2" id="KW-1185">Reference proteome</keyword>
<evidence type="ECO:0000313" key="1">
    <source>
        <dbReference type="EMBL" id="KRY54203.1"/>
    </source>
</evidence>
<organism evidence="1 2">
    <name type="scientific">Trichinella britovi</name>
    <name type="common">Parasitic roundworm</name>
    <dbReference type="NCBI Taxonomy" id="45882"/>
    <lineage>
        <taxon>Eukaryota</taxon>
        <taxon>Metazoa</taxon>
        <taxon>Ecdysozoa</taxon>
        <taxon>Nematoda</taxon>
        <taxon>Enoplea</taxon>
        <taxon>Dorylaimia</taxon>
        <taxon>Trichinellida</taxon>
        <taxon>Trichinellidae</taxon>
        <taxon>Trichinella</taxon>
    </lineage>
</organism>
<proteinExistence type="predicted"/>
<reference evidence="1 2" key="1">
    <citation type="submission" date="2015-01" db="EMBL/GenBank/DDBJ databases">
        <title>Evolution of Trichinella species and genotypes.</title>
        <authorList>
            <person name="Korhonen P.K."/>
            <person name="Edoardo P."/>
            <person name="Giuseppe L.R."/>
            <person name="Gasser R.B."/>
        </authorList>
    </citation>
    <scope>NUCLEOTIDE SEQUENCE [LARGE SCALE GENOMIC DNA]</scope>
    <source>
        <strain evidence="1">ISS120</strain>
    </source>
</reference>
<gene>
    <name evidence="1" type="ORF">T03_9783</name>
</gene>